<keyword evidence="1" id="KW-0997">Cell inner membrane</keyword>
<name>A0A291BA86_9GAMM</name>
<gene>
    <name evidence="3" type="ORF">BTN50_1418</name>
</gene>
<feature type="transmembrane region" description="Helical" evidence="2">
    <location>
        <begin position="84"/>
        <end position="104"/>
    </location>
</feature>
<evidence type="ECO:0000256" key="1">
    <source>
        <dbReference type="PIRNR" id="PIRNR016789"/>
    </source>
</evidence>
<dbReference type="KEGG" id="elux:BTN50_1418"/>
<dbReference type="GO" id="GO:0005886">
    <property type="term" value="C:plasma membrane"/>
    <property type="evidence" value="ECO:0007669"/>
    <property type="project" value="UniProtKB-SubCell"/>
</dbReference>
<dbReference type="PIRSF" id="PIRSF016789">
    <property type="entry name" value="DUF454"/>
    <property type="match status" value="1"/>
</dbReference>
<protein>
    <recommendedName>
        <fullName evidence="1">Inner membrane protein</fullName>
    </recommendedName>
</protein>
<dbReference type="AlphaFoldDB" id="A0A291BA86"/>
<evidence type="ECO:0000313" key="3">
    <source>
        <dbReference type="EMBL" id="ATF09897.1"/>
    </source>
</evidence>
<dbReference type="InterPro" id="IPR007401">
    <property type="entry name" value="DUF454"/>
</dbReference>
<keyword evidence="2" id="KW-1133">Transmembrane helix</keyword>
<keyword evidence="1" id="KW-1003">Cell membrane</keyword>
<keyword evidence="2" id="KW-0812">Transmembrane</keyword>
<evidence type="ECO:0000256" key="2">
    <source>
        <dbReference type="SAM" id="Phobius"/>
    </source>
</evidence>
<keyword evidence="4" id="KW-1185">Reference proteome</keyword>
<organism evidence="3 4">
    <name type="scientific">Candidatus Enterovibrio altilux</name>
    <dbReference type="NCBI Taxonomy" id="1927128"/>
    <lineage>
        <taxon>Bacteria</taxon>
        <taxon>Pseudomonadati</taxon>
        <taxon>Pseudomonadota</taxon>
        <taxon>Gammaproteobacteria</taxon>
        <taxon>Vibrionales</taxon>
        <taxon>Vibrionaceae</taxon>
        <taxon>Enterovibrio</taxon>
    </lineage>
</organism>
<sequence>MDEEKEGVKNILKRFLLISVGWLCVILGCIGIFLPLLPTTPFLLLASACFVRGSPTIAGWLHQHPTFGPIIYNWKQYRAVDRRIKWRANIFIVLSFFISIYIVPEIWQKIMLTAMVIMLLIWFNRLPETKAVARSTKNT</sequence>
<keyword evidence="1 2" id="KW-0472">Membrane</keyword>
<comment type="subcellular location">
    <subcellularLocation>
        <location evidence="1">Cell inner membrane</location>
        <topology evidence="1">Multi-pass membrane protein</topology>
    </subcellularLocation>
</comment>
<accession>A0A291BA86</accession>
<feature type="transmembrane region" description="Helical" evidence="2">
    <location>
        <begin position="15"/>
        <end position="36"/>
    </location>
</feature>
<dbReference type="EMBL" id="CP020660">
    <property type="protein sequence ID" value="ATF09897.1"/>
    <property type="molecule type" value="Genomic_DNA"/>
</dbReference>
<reference evidence="4" key="1">
    <citation type="submission" date="2017-04" db="EMBL/GenBank/DDBJ databases">
        <title>Genome evolution of the luminous symbionts of deep sea anglerfish.</title>
        <authorList>
            <person name="Hendry T.A."/>
        </authorList>
    </citation>
    <scope>NUCLEOTIDE SEQUENCE [LARGE SCALE GENOMIC DNA]</scope>
</reference>
<proteinExistence type="predicted"/>
<evidence type="ECO:0000313" key="4">
    <source>
        <dbReference type="Proteomes" id="UP000218160"/>
    </source>
</evidence>
<dbReference type="PANTHER" id="PTHR35813:SF1">
    <property type="entry name" value="INNER MEMBRANE PROTEIN YBAN"/>
    <property type="match status" value="1"/>
</dbReference>
<feature type="transmembrane region" description="Helical" evidence="2">
    <location>
        <begin position="110"/>
        <end position="127"/>
    </location>
</feature>
<dbReference type="Proteomes" id="UP000218160">
    <property type="component" value="Chromosome 1"/>
</dbReference>
<dbReference type="PROSITE" id="PS51257">
    <property type="entry name" value="PROKAR_LIPOPROTEIN"/>
    <property type="match status" value="1"/>
</dbReference>
<dbReference type="PANTHER" id="PTHR35813">
    <property type="entry name" value="INNER MEMBRANE PROTEIN YBAN"/>
    <property type="match status" value="1"/>
</dbReference>
<dbReference type="Pfam" id="PF04304">
    <property type="entry name" value="DUF454"/>
    <property type="match status" value="1"/>
</dbReference>